<dbReference type="InterPro" id="IPR036208">
    <property type="entry name" value="VHL_sf"/>
</dbReference>
<protein>
    <recommendedName>
        <fullName evidence="3">von Hippel-Lindau disease tumour suppressor beta domain-containing protein</fullName>
    </recommendedName>
</protein>
<dbReference type="InterPro" id="IPR037140">
    <property type="entry name" value="VHL_beta_dom_sf"/>
</dbReference>
<organism evidence="2">
    <name type="scientific">Emiliania huxleyi</name>
    <name type="common">Coccolithophore</name>
    <name type="synonym">Pontosphaera huxleyi</name>
    <dbReference type="NCBI Taxonomy" id="2903"/>
    <lineage>
        <taxon>Eukaryota</taxon>
        <taxon>Haptista</taxon>
        <taxon>Haptophyta</taxon>
        <taxon>Prymnesiophyceae</taxon>
        <taxon>Isochrysidales</taxon>
        <taxon>Noelaerhabdaceae</taxon>
        <taxon>Emiliania</taxon>
    </lineage>
</organism>
<feature type="region of interest" description="Disordered" evidence="1">
    <location>
        <begin position="17"/>
        <end position="43"/>
    </location>
</feature>
<dbReference type="Gene3D" id="2.60.40.780">
    <property type="entry name" value="von Hippel-Lindau disease tumour suppressor, beta domain"/>
    <property type="match status" value="1"/>
</dbReference>
<proteinExistence type="predicted"/>
<name>A0A6U8J7H9_EMIHU</name>
<evidence type="ECO:0000256" key="1">
    <source>
        <dbReference type="SAM" id="MobiDB-lite"/>
    </source>
</evidence>
<sequence>MLSTVFALPSLHTPPTVVSHAALHPPEPTSSSSSSPRSLVRPPDERLTALAAAHRDLLAILGTDEAAIRARVAERRHTSSAARHPRSGRSLSARFFSKTVPNHLPIRAHSVVPDSALFVASDRMSRQLRGLPPAVIERLCRRGAALHLIGSRQVTTDLPEHRHLRGVRGAVPGEVAEDEEARRLAESVGRDRAALSPELERRRRRLLPSSQMTLDERSRGMGGLQASCGEENLLAPEADPRYRGRCVLSHELSHTVMDHGLPAAARAAITACWEGAWRKGLWRRPDGSCAYAASAPEEYFAELSMWYWGSHGEFVDDANRLPTPGPWGLARYDPDGFALVGALWSGRHASLAPGAASNETACKLRAVRLARPASDPQGAQPVEMEVDNSRGETDLYLAWINGSGVAHSYGVVAAHSYHVQRTFSGHVWEISRVAPPGGGEDRASSGSRRFRISRHSLNLIDAAVAFGDEVGAGGPVISGSGSEA</sequence>
<dbReference type="SUPFAM" id="SSF49468">
    <property type="entry name" value="VHL"/>
    <property type="match status" value="1"/>
</dbReference>
<evidence type="ECO:0008006" key="3">
    <source>
        <dbReference type="Google" id="ProtNLM"/>
    </source>
</evidence>
<evidence type="ECO:0000313" key="2">
    <source>
        <dbReference type="EMBL" id="CAE0584368.1"/>
    </source>
</evidence>
<dbReference type="AlphaFoldDB" id="A0A6U8J7H9"/>
<accession>A0A6U8J7H9</accession>
<gene>
    <name evidence="2" type="ORF">EHUX00137_LOCUS38499</name>
</gene>
<dbReference type="EMBL" id="HBIR01049307">
    <property type="protein sequence ID" value="CAE0584368.1"/>
    <property type="molecule type" value="Transcribed_RNA"/>
</dbReference>
<feature type="compositionally biased region" description="Low complexity" evidence="1">
    <location>
        <begin position="29"/>
        <end position="41"/>
    </location>
</feature>
<reference evidence="2" key="1">
    <citation type="submission" date="2021-01" db="EMBL/GenBank/DDBJ databases">
        <authorList>
            <person name="Corre E."/>
            <person name="Pelletier E."/>
            <person name="Niang G."/>
            <person name="Scheremetjew M."/>
            <person name="Finn R."/>
            <person name="Kale V."/>
            <person name="Holt S."/>
            <person name="Cochrane G."/>
            <person name="Meng A."/>
            <person name="Brown T."/>
            <person name="Cohen L."/>
        </authorList>
    </citation>
    <scope>NUCLEOTIDE SEQUENCE</scope>
    <source>
        <strain evidence="2">379</strain>
    </source>
</reference>